<dbReference type="InterPro" id="IPR055259">
    <property type="entry name" value="YkvP/CgeB_Glyco_trans-like"/>
</dbReference>
<reference evidence="2" key="1">
    <citation type="journal article" date="2020" name="Nature">
        <title>Giant virus diversity and host interactions through global metagenomics.</title>
        <authorList>
            <person name="Schulz F."/>
            <person name="Roux S."/>
            <person name="Paez-Espino D."/>
            <person name="Jungbluth S."/>
            <person name="Walsh D.A."/>
            <person name="Denef V.J."/>
            <person name="McMahon K.D."/>
            <person name="Konstantinidis K.T."/>
            <person name="Eloe-Fadrosh E.A."/>
            <person name="Kyrpides N.C."/>
            <person name="Woyke T."/>
        </authorList>
    </citation>
    <scope>NUCLEOTIDE SEQUENCE</scope>
    <source>
        <strain evidence="2">GVMAG-M-3300001348-25</strain>
    </source>
</reference>
<name>A0A6C0EJD7_9ZZZZ</name>
<dbReference type="Pfam" id="PF13524">
    <property type="entry name" value="Glyco_trans_1_2"/>
    <property type="match status" value="1"/>
</dbReference>
<evidence type="ECO:0000259" key="1">
    <source>
        <dbReference type="Pfam" id="PF13524"/>
    </source>
</evidence>
<dbReference type="EMBL" id="MN738857">
    <property type="protein sequence ID" value="QHT28440.1"/>
    <property type="molecule type" value="Genomic_DNA"/>
</dbReference>
<feature type="domain" description="Spore protein YkvP/CgeB glycosyl transferase-like" evidence="1">
    <location>
        <begin position="182"/>
        <end position="289"/>
    </location>
</feature>
<proteinExistence type="predicted"/>
<evidence type="ECO:0000313" key="2">
    <source>
        <dbReference type="EMBL" id="QHT28440.1"/>
    </source>
</evidence>
<accession>A0A6C0EJD7</accession>
<sequence>MKIIIIQAAGAHDGTTHLCKNDYLRECLSLKYAFEQNGWIADIWGKRHENFDNPPDFNSYDYLLNLENYEMEWLPDFTKITKPIKMQWIIDLHCQSPMVYARTSCYMDIILHATKSLIDGYKQHIPNIPHIWFPPAIDERYFKNYNLEKNENIVFVGNVINRGGYINRLTDDVNLKYCMKTGKEMLDIISKSKIHFNKSMSPHGCNYRNLETIGLGTCLLADYKPEICEMGFKNGVNCLLYKDYNDCLKKYNYAMTKNRFNKYNYETIAEEGMKLALQHTYTKRVETLINDITNLNTLR</sequence>
<organism evidence="2">
    <name type="scientific">viral metagenome</name>
    <dbReference type="NCBI Taxonomy" id="1070528"/>
    <lineage>
        <taxon>unclassified sequences</taxon>
        <taxon>metagenomes</taxon>
        <taxon>organismal metagenomes</taxon>
    </lineage>
</organism>
<protein>
    <recommendedName>
        <fullName evidence="1">Spore protein YkvP/CgeB glycosyl transferase-like domain-containing protein</fullName>
    </recommendedName>
</protein>
<dbReference type="AlphaFoldDB" id="A0A6C0EJD7"/>